<protein>
    <submittedName>
        <fullName evidence="1">C6 transcription factor</fullName>
    </submittedName>
</protein>
<reference evidence="1 2" key="1">
    <citation type="journal article" date="2022" name="New Phytol.">
        <title>Ecological generalism drives hyperdiversity of secondary metabolite gene clusters in xylarialean endophytes.</title>
        <authorList>
            <person name="Franco M.E.E."/>
            <person name="Wisecaver J.H."/>
            <person name="Arnold A.E."/>
            <person name="Ju Y.M."/>
            <person name="Slot J.C."/>
            <person name="Ahrendt S."/>
            <person name="Moore L.P."/>
            <person name="Eastman K.E."/>
            <person name="Scott K."/>
            <person name="Konkel Z."/>
            <person name="Mondo S.J."/>
            <person name="Kuo A."/>
            <person name="Hayes R.D."/>
            <person name="Haridas S."/>
            <person name="Andreopoulos B."/>
            <person name="Riley R."/>
            <person name="LaButti K."/>
            <person name="Pangilinan J."/>
            <person name="Lipzen A."/>
            <person name="Amirebrahimi M."/>
            <person name="Yan J."/>
            <person name="Adam C."/>
            <person name="Keymanesh K."/>
            <person name="Ng V."/>
            <person name="Louie K."/>
            <person name="Northen T."/>
            <person name="Drula E."/>
            <person name="Henrissat B."/>
            <person name="Hsieh H.M."/>
            <person name="Youens-Clark K."/>
            <person name="Lutzoni F."/>
            <person name="Miadlikowska J."/>
            <person name="Eastwood D.C."/>
            <person name="Hamelin R.C."/>
            <person name="Grigoriev I.V."/>
            <person name="U'Ren J.M."/>
        </authorList>
    </citation>
    <scope>NUCLEOTIDE SEQUENCE [LARGE SCALE GENOMIC DNA]</scope>
    <source>
        <strain evidence="1 2">ER1909</strain>
    </source>
</reference>
<dbReference type="EMBL" id="MU394329">
    <property type="protein sequence ID" value="KAI6085125.1"/>
    <property type="molecule type" value="Genomic_DNA"/>
</dbReference>
<evidence type="ECO:0000313" key="1">
    <source>
        <dbReference type="EMBL" id="KAI6085125.1"/>
    </source>
</evidence>
<comment type="caution">
    <text evidence="1">The sequence shown here is derived from an EMBL/GenBank/DDBJ whole genome shotgun (WGS) entry which is preliminary data.</text>
</comment>
<evidence type="ECO:0000313" key="2">
    <source>
        <dbReference type="Proteomes" id="UP001497680"/>
    </source>
</evidence>
<proteinExistence type="predicted"/>
<accession>A0ACC0CXC9</accession>
<organism evidence="1 2">
    <name type="scientific">Hypoxylon rubiginosum</name>
    <dbReference type="NCBI Taxonomy" id="110542"/>
    <lineage>
        <taxon>Eukaryota</taxon>
        <taxon>Fungi</taxon>
        <taxon>Dikarya</taxon>
        <taxon>Ascomycota</taxon>
        <taxon>Pezizomycotina</taxon>
        <taxon>Sordariomycetes</taxon>
        <taxon>Xylariomycetidae</taxon>
        <taxon>Xylariales</taxon>
        <taxon>Hypoxylaceae</taxon>
        <taxon>Hypoxylon</taxon>
    </lineage>
</organism>
<keyword evidence="2" id="KW-1185">Reference proteome</keyword>
<sequence length="755" mass="84275">MPEPERRRRRPPVSCVLCRQRKIRCNRESPCNNCLRSRSGSCIYENPVAQLPQRTAELSLGPPESAPAKKPSSIGTSSTVPSHASASSSRATSSATPSTRPSYQAAQDVESLKYRIKQLEEQLSKAERSASLSPVQATETITSRISGTFYVHHEDRLAGQSSGAIPRSTSHKSREFGQSHWVNGLLIVRDIIAIMEPYVREETSKASMLMQKSKSLARIIKKRRAPSWPAPPSTHLPPKDIADELVDCYLRTTETVYRILHIPTFKKEYDAHWTSQSEPSTAFLVLLKLVLAIGATTYDDTFSLRASAMQWVYEAVTWLSEPGFKHRLNLQYIQISLLLLLARELVDVGPDLVWISAGTILRTSIYMGLHKDPKRLTPKMTIFVSEMRRRLWNTIIELSLQLSLTSGGPPMISLDMFDTEPPGNFDDEQLTTEDPVPRPEDSFTQTSLVIALRKTFPTRLAIAKFLNDHDSHGTYEDTLRLDAELRVSYKSISRTLHSYRTSAGPRPSQFGMDIMGIIINRHFLSLHIPFFAPSLQEAAYAYSRKVVVETSLKIWRAMVPLGTFQPSNNDDTSSPDRHDLTRLAICGSGTFNIIPLQASSLIATDLRAQLQEDETLGSSFVRQDLLAVMREAKVSALECIRAGETSIKGYFLVSVIAAQIDALMQGISKEEFPAYLIKVAEEAEETALAILEDMVTQQQQAESSGEGSEQTHSTTPSGLLEDWDFPMSDALFNFGDAEPIDWVFEGMPLQEPPLL</sequence>
<name>A0ACC0CXC9_9PEZI</name>
<dbReference type="Proteomes" id="UP001497680">
    <property type="component" value="Unassembled WGS sequence"/>
</dbReference>
<gene>
    <name evidence="1" type="ORF">F4821DRAFT_279664</name>
</gene>